<proteinExistence type="predicted"/>
<dbReference type="EMBL" id="FNED01000032">
    <property type="protein sequence ID" value="SDJ92396.1"/>
    <property type="molecule type" value="Genomic_DNA"/>
</dbReference>
<organism evidence="1 2">
    <name type="scientific">Aneurinibacillus migulanus</name>
    <name type="common">Bacillus migulanus</name>
    <dbReference type="NCBI Taxonomy" id="47500"/>
    <lineage>
        <taxon>Bacteria</taxon>
        <taxon>Bacillati</taxon>
        <taxon>Bacillota</taxon>
        <taxon>Bacilli</taxon>
        <taxon>Bacillales</taxon>
        <taxon>Paenibacillaceae</taxon>
        <taxon>Aneurinibacillus group</taxon>
        <taxon>Aneurinibacillus</taxon>
    </lineage>
</organism>
<dbReference type="Pfam" id="PF04308">
    <property type="entry name" value="RNaseH_like"/>
    <property type="match status" value="1"/>
</dbReference>
<dbReference type="AlphaFoldDB" id="A0A0K2WJE7"/>
<dbReference type="PANTHER" id="PTHR39961:SF1">
    <property type="entry name" value="DUF458 DOMAIN-CONTAINING PROTEIN"/>
    <property type="match status" value="1"/>
</dbReference>
<accession>A0A0K2WJE7</accession>
<name>A0A0K2WJE7_ANEMI</name>
<evidence type="ECO:0008006" key="3">
    <source>
        <dbReference type="Google" id="ProtNLM"/>
    </source>
</evidence>
<dbReference type="Proteomes" id="UP000182836">
    <property type="component" value="Unassembled WGS sequence"/>
</dbReference>
<evidence type="ECO:0000313" key="1">
    <source>
        <dbReference type="EMBL" id="SDJ92396.1"/>
    </source>
</evidence>
<dbReference type="PANTHER" id="PTHR39961">
    <property type="entry name" value="HYPOTHETICAL CYTOSOLIC PROTEIN"/>
    <property type="match status" value="1"/>
</dbReference>
<sequence length="187" mass="21504">MDMKKPYKREMFYNMTEKFVSFEDVFERILHFVEQDPLAQYAMAIGTDSHGYQSYTKFTSAVLIHRLGKGAWGCLRDYIVPRRIQSLREKISLETSLSQEIAYYVTPEMVTRISDVLLPYVDKGADFTISIHLDIGNQGATKELIKEMVGRIQAMGIEAKIKPDSYVASSYANRFTKRGSVHERRAN</sequence>
<evidence type="ECO:0000313" key="2">
    <source>
        <dbReference type="Proteomes" id="UP000182836"/>
    </source>
</evidence>
<reference evidence="1 2" key="1">
    <citation type="submission" date="2016-10" db="EMBL/GenBank/DDBJ databases">
        <authorList>
            <person name="de Groot N.N."/>
        </authorList>
    </citation>
    <scope>NUCLEOTIDE SEQUENCE [LARGE SCALE GENOMIC DNA]</scope>
    <source>
        <strain evidence="1 2">DSM 2895</strain>
    </source>
</reference>
<dbReference type="InterPro" id="IPR007405">
    <property type="entry name" value="Phage_KVP40_Orf299"/>
</dbReference>
<protein>
    <recommendedName>
        <fullName evidence="3">DUF458 domain-containing protein</fullName>
    </recommendedName>
</protein>
<gene>
    <name evidence="1" type="ORF">SAMN04487909_13267</name>
</gene>